<keyword evidence="2" id="KW-0547">Nucleotide-binding</keyword>
<dbReference type="EMBL" id="CADCSZ010000113">
    <property type="protein sequence ID" value="CAA9243044.1"/>
    <property type="molecule type" value="Genomic_DNA"/>
</dbReference>
<feature type="compositionally biased region" description="Basic residues" evidence="1">
    <location>
        <begin position="94"/>
        <end position="103"/>
    </location>
</feature>
<sequence length="103" mass="10630">RHVPRQARRDRHPGRGVRAAGPPLHPGPPVGRAGPRPAPGAGPQAHRPPRRRALPGKPSLGVPLPHPMLEGHRSLRRRGAGAGGPGSGPSRGLSPRRGHPGGV</sequence>
<feature type="non-terminal residue" evidence="2">
    <location>
        <position position="103"/>
    </location>
</feature>
<protein>
    <submittedName>
        <fullName evidence="2">Oligopeptide transport ATP-binding protein OppF</fullName>
    </submittedName>
</protein>
<feature type="compositionally biased region" description="Basic residues" evidence="1">
    <location>
        <begin position="1"/>
        <end position="15"/>
    </location>
</feature>
<name>A0A6J4I5M1_9ACTN</name>
<feature type="non-terminal residue" evidence="2">
    <location>
        <position position="1"/>
    </location>
</feature>
<accession>A0A6J4I5M1</accession>
<dbReference type="AlphaFoldDB" id="A0A6J4I5M1"/>
<feature type="region of interest" description="Disordered" evidence="1">
    <location>
        <begin position="1"/>
        <end position="103"/>
    </location>
</feature>
<dbReference type="GO" id="GO:0005524">
    <property type="term" value="F:ATP binding"/>
    <property type="evidence" value="ECO:0007669"/>
    <property type="project" value="UniProtKB-KW"/>
</dbReference>
<reference evidence="2" key="1">
    <citation type="submission" date="2020-02" db="EMBL/GenBank/DDBJ databases">
        <authorList>
            <person name="Meier V. D."/>
        </authorList>
    </citation>
    <scope>NUCLEOTIDE SEQUENCE</scope>
    <source>
        <strain evidence="2">AVDCRST_MAG76</strain>
    </source>
</reference>
<keyword evidence="2" id="KW-0067">ATP-binding</keyword>
<evidence type="ECO:0000256" key="1">
    <source>
        <dbReference type="SAM" id="MobiDB-lite"/>
    </source>
</evidence>
<evidence type="ECO:0000313" key="2">
    <source>
        <dbReference type="EMBL" id="CAA9243044.1"/>
    </source>
</evidence>
<feature type="compositionally biased region" description="Low complexity" evidence="1">
    <location>
        <begin position="30"/>
        <end position="45"/>
    </location>
</feature>
<organism evidence="2">
    <name type="scientific">uncultured Acidimicrobiales bacterium</name>
    <dbReference type="NCBI Taxonomy" id="310071"/>
    <lineage>
        <taxon>Bacteria</taxon>
        <taxon>Bacillati</taxon>
        <taxon>Actinomycetota</taxon>
        <taxon>Acidimicrobiia</taxon>
        <taxon>Acidimicrobiales</taxon>
        <taxon>environmental samples</taxon>
    </lineage>
</organism>
<feature type="compositionally biased region" description="Gly residues" evidence="1">
    <location>
        <begin position="80"/>
        <end position="89"/>
    </location>
</feature>
<gene>
    <name evidence="2" type="ORF">AVDCRST_MAG76-1872</name>
</gene>
<proteinExistence type="predicted"/>